<organism evidence="1 2">
    <name type="scientific">Shinella pollutisoli</name>
    <dbReference type="NCBI Taxonomy" id="2250594"/>
    <lineage>
        <taxon>Bacteria</taxon>
        <taxon>Pseudomonadati</taxon>
        <taxon>Pseudomonadota</taxon>
        <taxon>Alphaproteobacteria</taxon>
        <taxon>Hyphomicrobiales</taxon>
        <taxon>Rhizobiaceae</taxon>
        <taxon>Shinella</taxon>
    </lineage>
</organism>
<evidence type="ECO:0000313" key="2">
    <source>
        <dbReference type="Proteomes" id="UP001595377"/>
    </source>
</evidence>
<comment type="caution">
    <text evidence="1">The sequence shown here is derived from an EMBL/GenBank/DDBJ whole genome shotgun (WGS) entry which is preliminary data.</text>
</comment>
<dbReference type="RefSeq" id="WP_257315001.1">
    <property type="nucleotide sequence ID" value="NZ_JANFDG010000009.1"/>
</dbReference>
<proteinExistence type="predicted"/>
<name>A0ABV7DLL7_9HYPH</name>
<protein>
    <submittedName>
        <fullName evidence="1">Uncharacterized protein</fullName>
    </submittedName>
</protein>
<accession>A0ABV7DLL7</accession>
<dbReference type="EMBL" id="JBHRSP010000042">
    <property type="protein sequence ID" value="MFC3075882.1"/>
    <property type="molecule type" value="Genomic_DNA"/>
</dbReference>
<reference evidence="2" key="1">
    <citation type="journal article" date="2019" name="Int. J. Syst. Evol. Microbiol.">
        <title>The Global Catalogue of Microorganisms (GCM) 10K type strain sequencing project: providing services to taxonomists for standard genome sequencing and annotation.</title>
        <authorList>
            <consortium name="The Broad Institute Genomics Platform"/>
            <consortium name="The Broad Institute Genome Sequencing Center for Infectious Disease"/>
            <person name="Wu L."/>
            <person name="Ma J."/>
        </authorList>
    </citation>
    <scope>NUCLEOTIDE SEQUENCE [LARGE SCALE GENOMIC DNA]</scope>
    <source>
        <strain evidence="2">KCTC 52677</strain>
    </source>
</reference>
<evidence type="ECO:0000313" key="1">
    <source>
        <dbReference type="EMBL" id="MFC3075882.1"/>
    </source>
</evidence>
<gene>
    <name evidence="1" type="ORF">ACFOHH_22415</name>
</gene>
<dbReference type="Proteomes" id="UP001595377">
    <property type="component" value="Unassembled WGS sequence"/>
</dbReference>
<sequence length="48" mass="5131">MNHSMTIPFFRAAASLAPAFFRFHADRGRKAAPRLAGMALGKTAAAAR</sequence>
<keyword evidence="2" id="KW-1185">Reference proteome</keyword>